<protein>
    <submittedName>
        <fullName evidence="6">DoxX family protein</fullName>
    </submittedName>
</protein>
<keyword evidence="7" id="KW-1185">Reference proteome</keyword>
<evidence type="ECO:0000313" key="7">
    <source>
        <dbReference type="Proteomes" id="UP001230035"/>
    </source>
</evidence>
<feature type="transmembrane region" description="Helical" evidence="5">
    <location>
        <begin position="74"/>
        <end position="91"/>
    </location>
</feature>
<keyword evidence="4 5" id="KW-0472">Membrane</keyword>
<accession>A0ABT6XP86</accession>
<dbReference type="Proteomes" id="UP001230035">
    <property type="component" value="Unassembled WGS sequence"/>
</dbReference>
<comment type="subcellular location">
    <subcellularLocation>
        <location evidence="1">Membrane</location>
        <topology evidence="1">Multi-pass membrane protein</topology>
    </subcellularLocation>
</comment>
<evidence type="ECO:0000313" key="6">
    <source>
        <dbReference type="EMBL" id="MDI9256903.1"/>
    </source>
</evidence>
<organism evidence="6 7">
    <name type="scientific">Flavobacterium sedimenticola</name>
    <dbReference type="NCBI Taxonomy" id="3043286"/>
    <lineage>
        <taxon>Bacteria</taxon>
        <taxon>Pseudomonadati</taxon>
        <taxon>Bacteroidota</taxon>
        <taxon>Flavobacteriia</taxon>
        <taxon>Flavobacteriales</taxon>
        <taxon>Flavobacteriaceae</taxon>
        <taxon>Flavobacterium</taxon>
    </lineage>
</organism>
<dbReference type="EMBL" id="JASGBP010000002">
    <property type="protein sequence ID" value="MDI9256903.1"/>
    <property type="molecule type" value="Genomic_DNA"/>
</dbReference>
<dbReference type="InterPro" id="IPR032808">
    <property type="entry name" value="DoxX"/>
</dbReference>
<sequence length="125" mass="13677">MKSKIIFVVSLLFGLLFINAGLDKFLHHMPVPNDIPEPLMKAFGAFMEINWLLPLVGAAELVGGVLFIIPKTRALGAVVLFPVMVGILLTNTITDTSGMPIALVLLAIHLWVIYENRAKYAHLIG</sequence>
<feature type="transmembrane region" description="Helical" evidence="5">
    <location>
        <begin position="97"/>
        <end position="114"/>
    </location>
</feature>
<reference evidence="6 7" key="1">
    <citation type="submission" date="2023-05" db="EMBL/GenBank/DDBJ databases">
        <title>Flavobacterium sedimenti sp. nov., isolated from the sediment.</title>
        <authorList>
            <person name="Wu N."/>
        </authorList>
    </citation>
    <scope>NUCLEOTIDE SEQUENCE [LARGE SCALE GENOMIC DNA]</scope>
    <source>
        <strain evidence="6 7">YZ-48</strain>
    </source>
</reference>
<dbReference type="RefSeq" id="WP_283238588.1">
    <property type="nucleotide sequence ID" value="NZ_JASGBP010000002.1"/>
</dbReference>
<keyword evidence="2 5" id="KW-0812">Transmembrane</keyword>
<evidence type="ECO:0000256" key="1">
    <source>
        <dbReference type="ARBA" id="ARBA00004141"/>
    </source>
</evidence>
<feature type="transmembrane region" description="Helical" evidence="5">
    <location>
        <begin position="49"/>
        <end position="69"/>
    </location>
</feature>
<dbReference type="Pfam" id="PF07681">
    <property type="entry name" value="DoxX"/>
    <property type="match status" value="1"/>
</dbReference>
<name>A0ABT6XP86_9FLAO</name>
<evidence type="ECO:0000256" key="2">
    <source>
        <dbReference type="ARBA" id="ARBA00022692"/>
    </source>
</evidence>
<proteinExistence type="predicted"/>
<gene>
    <name evidence="6" type="ORF">QHT84_05690</name>
</gene>
<evidence type="ECO:0000256" key="4">
    <source>
        <dbReference type="ARBA" id="ARBA00023136"/>
    </source>
</evidence>
<evidence type="ECO:0000256" key="3">
    <source>
        <dbReference type="ARBA" id="ARBA00022989"/>
    </source>
</evidence>
<keyword evidence="3 5" id="KW-1133">Transmembrane helix</keyword>
<comment type="caution">
    <text evidence="6">The sequence shown here is derived from an EMBL/GenBank/DDBJ whole genome shotgun (WGS) entry which is preliminary data.</text>
</comment>
<evidence type="ECO:0000256" key="5">
    <source>
        <dbReference type="SAM" id="Phobius"/>
    </source>
</evidence>